<proteinExistence type="predicted"/>
<name>A0ACB8UG73_9APHY</name>
<dbReference type="Proteomes" id="UP001055072">
    <property type="component" value="Unassembled WGS sequence"/>
</dbReference>
<comment type="caution">
    <text evidence="1">The sequence shown here is derived from an EMBL/GenBank/DDBJ whole genome shotgun (WGS) entry which is preliminary data.</text>
</comment>
<evidence type="ECO:0000313" key="2">
    <source>
        <dbReference type="Proteomes" id="UP001055072"/>
    </source>
</evidence>
<sequence length="221" mass="24043">MSNEEATIHVSGFGSQFHQGRPPLLVKITGYRIMTTSTLLICGTWKAIATYRGKAILSADLDLVAGMILALLVYWLGIYETSDPPCLKWFFHKDYASVLKQSRSSLTELPLPVVARHRGTSTPSLSDMGDTESSPIPLVPVGTSNYPDGALVNEASSASLPPGGQPSPNVPLARWVLSTFRMACFAPCRWSAMIIGPFLPLYLSTNLYYVALRLPTMASAY</sequence>
<dbReference type="EMBL" id="MU274902">
    <property type="protein sequence ID" value="KAI0093275.1"/>
    <property type="molecule type" value="Genomic_DNA"/>
</dbReference>
<organism evidence="1 2">
    <name type="scientific">Irpex rosettiformis</name>
    <dbReference type="NCBI Taxonomy" id="378272"/>
    <lineage>
        <taxon>Eukaryota</taxon>
        <taxon>Fungi</taxon>
        <taxon>Dikarya</taxon>
        <taxon>Basidiomycota</taxon>
        <taxon>Agaricomycotina</taxon>
        <taxon>Agaricomycetes</taxon>
        <taxon>Polyporales</taxon>
        <taxon>Irpicaceae</taxon>
        <taxon>Irpex</taxon>
    </lineage>
</organism>
<accession>A0ACB8UG73</accession>
<evidence type="ECO:0000313" key="1">
    <source>
        <dbReference type="EMBL" id="KAI0093275.1"/>
    </source>
</evidence>
<protein>
    <submittedName>
        <fullName evidence="1">Uncharacterized protein</fullName>
    </submittedName>
</protein>
<gene>
    <name evidence="1" type="ORF">BDY19DRAFT_903041</name>
</gene>
<keyword evidence="2" id="KW-1185">Reference proteome</keyword>
<reference evidence="1" key="1">
    <citation type="journal article" date="2021" name="Environ. Microbiol.">
        <title>Gene family expansions and transcriptome signatures uncover fungal adaptations to wood decay.</title>
        <authorList>
            <person name="Hage H."/>
            <person name="Miyauchi S."/>
            <person name="Viragh M."/>
            <person name="Drula E."/>
            <person name="Min B."/>
            <person name="Chaduli D."/>
            <person name="Navarro D."/>
            <person name="Favel A."/>
            <person name="Norest M."/>
            <person name="Lesage-Meessen L."/>
            <person name="Balint B."/>
            <person name="Merenyi Z."/>
            <person name="de Eugenio L."/>
            <person name="Morin E."/>
            <person name="Martinez A.T."/>
            <person name="Baldrian P."/>
            <person name="Stursova M."/>
            <person name="Martinez M.J."/>
            <person name="Novotny C."/>
            <person name="Magnuson J.K."/>
            <person name="Spatafora J.W."/>
            <person name="Maurice S."/>
            <person name="Pangilinan J."/>
            <person name="Andreopoulos W."/>
            <person name="LaButti K."/>
            <person name="Hundley H."/>
            <person name="Na H."/>
            <person name="Kuo A."/>
            <person name="Barry K."/>
            <person name="Lipzen A."/>
            <person name="Henrissat B."/>
            <person name="Riley R."/>
            <person name="Ahrendt S."/>
            <person name="Nagy L.G."/>
            <person name="Grigoriev I.V."/>
            <person name="Martin F."/>
            <person name="Rosso M.N."/>
        </authorList>
    </citation>
    <scope>NUCLEOTIDE SEQUENCE</scope>
    <source>
        <strain evidence="1">CBS 384.51</strain>
    </source>
</reference>